<evidence type="ECO:0000256" key="7">
    <source>
        <dbReference type="ARBA" id="ARBA00022679"/>
    </source>
</evidence>
<accession>A0AAP8D226</accession>
<gene>
    <name evidence="15" type="ORF">B7R77_22120</name>
</gene>
<dbReference type="InterPro" id="IPR016039">
    <property type="entry name" value="Thiolase-like"/>
</dbReference>
<keyword evidence="9" id="KW-0521">NADP</keyword>
<protein>
    <submittedName>
        <fullName evidence="15">Polyketide synthase</fullName>
    </submittedName>
</protein>
<feature type="compositionally biased region" description="Basic and acidic residues" evidence="12">
    <location>
        <begin position="472"/>
        <end position="481"/>
    </location>
</feature>
<feature type="region of interest" description="Disordered" evidence="12">
    <location>
        <begin position="2018"/>
        <end position="2048"/>
    </location>
</feature>
<dbReference type="SUPFAM" id="SSF53901">
    <property type="entry name" value="Thiolase-like"/>
    <property type="match status" value="3"/>
</dbReference>
<evidence type="ECO:0000256" key="8">
    <source>
        <dbReference type="ARBA" id="ARBA00022737"/>
    </source>
</evidence>
<keyword evidence="5" id="KW-0963">Cytoplasm</keyword>
<dbReference type="Pfam" id="PF00550">
    <property type="entry name" value="PP-binding"/>
    <property type="match status" value="5"/>
</dbReference>
<comment type="function">
    <text evidence="1">Involved in some intermediate steps for the synthesis of the antibiotic polyketide bacillaene which is involved in secondary metabolism.</text>
</comment>
<dbReference type="InterPro" id="IPR014030">
    <property type="entry name" value="Ketoacyl_synth_N"/>
</dbReference>
<dbReference type="Pfam" id="PF00109">
    <property type="entry name" value="ketoacyl-synt"/>
    <property type="match status" value="3"/>
</dbReference>
<name>A0AAP8D226_RALSL</name>
<evidence type="ECO:0000256" key="1">
    <source>
        <dbReference type="ARBA" id="ARBA00003299"/>
    </source>
</evidence>
<feature type="domain" description="Carrier" evidence="13">
    <location>
        <begin position="4951"/>
        <end position="5025"/>
    </location>
</feature>
<dbReference type="SMART" id="SM00823">
    <property type="entry name" value="PKS_PP"/>
    <property type="match status" value="5"/>
</dbReference>
<keyword evidence="10" id="KW-0511">Multifunctional enzyme</keyword>
<dbReference type="Proteomes" id="UP000216164">
    <property type="component" value="Unassembled WGS sequence"/>
</dbReference>
<evidence type="ECO:0000256" key="2">
    <source>
        <dbReference type="ARBA" id="ARBA00004496"/>
    </source>
</evidence>
<dbReference type="InterPro" id="IPR057326">
    <property type="entry name" value="KR_dom"/>
</dbReference>
<dbReference type="Pfam" id="PF02801">
    <property type="entry name" value="Ketoacyl-synt_C"/>
    <property type="match status" value="3"/>
</dbReference>
<dbReference type="Gene3D" id="3.40.47.10">
    <property type="match status" value="3"/>
</dbReference>
<dbReference type="InterPro" id="IPR018201">
    <property type="entry name" value="Ketoacyl_synth_AS"/>
</dbReference>
<sequence>MLTDAIQSTAPLSGELDALACRLLAAQLRALGLHRGEDLHRLATQHGRAAPDYLHAWLAESLGYVAGVEAGDSDALWQQWDERLAHWRRDTDLAARALLLDACLKGLPALLTGAKPATSLLFPDGSMALVEGVYKNNRISDYFNQVLIEAALAYLESRPADAEPLRILEIGAGTGGATAGLLAALAPWRQQIGEYCYTDLSQAFLQHGAQAFGRDNPFLQTRLFDVSRPCAEQGIATDHYHLVVANNVLHATPEIRQSLRHAKAALRKGGLLMLNEISEASLFTHLSFGLLEGWWRYRDGALRIPGCPGLSPAGWQAVLEQEGFGPVLFPARPAHGLGQQVILAESDGVVRQPAAGAGQPATPLSAAGRQDSDSGPARDEAAPADNWRQRVGECLRGLVASTLKIPADKMSLSRPLVDYGLDSILVVRLTAVFNEHFDAVDSALFFETPTLAALTEHFIQHRDAELKTLLKQPDVEQRSDQRAAAAQPLPEPMAPSTPQADRMPGLDHPRAAPAPAGRDGADTVAIAIIGLDGRYPGAESMAAFWRNLAGSHCAIGEIPADRWDWRRYFDPEKGKAGHIYTRWGGFLKDIDQFDPAFFRISRREAERMDPQERLFLEVAYHSIEDAGYNPAVLHRQGDVGVFVGVMNAGYNPIGNHWSIANRVSYQLDLKGPSFVVDSACSSSLTAIHLAAESLANGSCGIAIAGGVNLIVNPHHYLGLCEMMMLSPGERCCAFGHDADGFVDGEGVGAVVLKPLDRAIADGDRVYGVIRGSAINAGGKTNGYTVPSAGAQQRVLEKALSRSTIDAGRISYIEAHGTGTALGDPVEISGLSRVFANRDGAPGNGCAIGSVKSNIGHCESAAGIAGLSKVLLQLKHRQLAPSLHAGQPNPNIDFEHTPFRVQQQLAPWPDNGATRIAAISSFGAGGANASLIVEEYVGAVDQRPAAPGPWLILLSARDNQRLAESVSRLQDYLDSEDGRTVEMADLAFTLQMGREAMAARLACVVDAAPALRRGLAHWLAGEPADGVFHGYADPLDGAADAQWSGVEQQKQVGRWLEQRQLAELAALWVRGGAIDFDWSRLYSNRAGRRPVRVSLPGYPFARNRYWMPGLAHPVSSNGNADTRMAASQPLAGEALAGCDLADYCYLPRWQPQAAAEPHAAAGPGAVVLVADGQHGTATGRLLEALTGHYRDHRRVVQVDCGAGITAELDEGRWRCGDDDPQGFARILAAIGEVAQVLVIGPEARSDVVPQSLADSLQHSELPLLRLFKALPQHLAADASTDCFLLSQRRYAFAGEPRPGNPYGAGMAGLGYAMAQSDHRVRLRNLDIDPAELDTPDGCRRLLAQILAEPASERGEPVKLSRGERFVQQLTPLALPAGGDSRSALKREGVYLILGGSGVIGQAISRQLIEHCRARVIWLGRKAADSPEVLQSLAASHFYGRVDYLQADATELPQLQRAVAQINQRYGRIDGAVFAGMVFDFENSIQQTSEAQFRQILDVKSRGSIQFYQALAGQPLDFLCYFSSGQGFAFSGAAKLSAYACGITFADAFAEAVRPAAAFPVGVINWGFWRASLRAQAVSHHMDALGDDEGFACFSRFVANLAGGSMSRLLCLKASPAVRQLMAVPPGRQCRLDPPAAPVQAPTSVELAPAELSRLQRAFDSRHLDQSMAVLLLIQLQTLGVFTVPGQRSAEAWRQQAGIGDRYRRWWAECLAILVEHGYLRQQGETFGLAVQIAETRHDAIWAAWREQLGHCLEDRDRRAQAALIDDCLRQLPQILTGRMQATDLLFPDGSMAKVEGIYQHNTLSDFFNDQLAALVTRQVRSLADAHPGRPVRILEIGAGTGGSTARLLAALEPLAGQIGEYCYTDLSRAFLQHGERCFAAGRPYFTTRILDIGQSVDDTNPAAVGYDIVIATNVLHATASMRRTLAHAKAMLRGGGLLALNELTRKTVGATVTFGLLDGWWLYEDPQLRMPGSPLLAEESWTGLLWSEGFRQVGLRIGQGGSLGQQIITAHSDGVIVQDIGQQPPATPPRQPDGGQVMTDGPHGDGVGSSEALADRLQRWIVDALAKTLKADAASIAPRTPFSDYGVDSILGVGFVKHLGNRLGIKLNSAILFEHATVARLRDYLLHAHGAQIGRALAESAIAHPVPAEAGDAREAVSPASAPAAAMSPVAAAALGGAGLPAATGTAARVDPVANAAAAGRIAVIGLSGQFPGADHADELWDNLLAGRSSVEALPQTYLDRRAYSTDRQPGKSYCNRAGILTDRDCFDPLFFSITPHEAESMTPHQRLVMQESWKALEDAGYNPMTLAGGAISVYVGAEPGGYQHDSFTGGSEAIVASRLSYFLDLRGPAMVVNTGCSSSGVAIHLACESLRHGESTMALAGGVYALLDQRGLISLSAIDMLSPSGQCHAFDAAADGTVISEGIGMVVLKRLEDAEADGDPIYGVIEASGVNQDGASNGITAPNGEAQEQLICETYRKFAIDPAQISYVEAHGTGTRLGDPVEANALIRAFRRFTDAQGYCVLGSAKASLGHAAAGAGVIGLIKILLSMRHRTLPAMPGFERLNPLIELEGSAFHINRQAIDWRPSGGERRLSALNAFGHSGTNAHLVIGEYLAGPVETVDRRCAPSVAGRIVPLSAKTAESLRDNARALARWLDRHASPAAGLLADIALTMQTAREAMRVRAALVAADLPALQAQLARLAHGEAPVLPADEAGRLAAEWAGGATIDWAALWPAGSAKRIHLPAYQFAKERYWIDLDQAPQRGTAAQDTVDATDASMGANPPESATGLFLALPVWQAPRGATAGDDACRRLLLRVGFDAEQSAQLQSLPISAEGGFHWETLASDKTAPAARYQELAIALMQRLQTLDGRVQIELLVAEPTPDSGLDAGLDGLLKTACLEQPALSARCLLVKVDAGRPLPASQLGELAAALSETRHGGRAVLQRSTPEGGRQELQWQALAGDLAGDRAPGRSGTVPVWRDQGVYLITGGAGGLGLIFAKAIAEQCRSATLILIGRSALDSRQEARLREIRDAGARVSYHRVDLTDAEALERLVDGIRSEHGALNGVLHGAGINRDRLLDRKSPQDVIDVFAAKVIGTELLDRACRRLYLDFFVLFSSCSAALGSVGQADYAAANAFMDHFACQRNRRVEQGQRFGHTLSINYPLWQDGGMQVSADDRAAIRRETGMAPMQSAHGLGALQLGLSKGLERLLVIEGDLPRIRAHLAAAGDAEASATTGDGMQTAPAAQADDNVDRDRLAAATLERLKAVFCDVTRLPAERVEPDVPLEQYGIDSIMITRLNRALEDAFSRMTALRPAEGQLSKTLFFEYHSLDALTGYLVERHRLACLLWSGLAGGQNRDREAAQHCAPNEGAAAAAPTAAIEPIAVIGISGRYPQAADLDAYWNNLKAGRDSITEIPAQRWPLEDFYVDSMQEAVKLGRSYSKWGGFIDGFAEFDPLFFNIAPREAVNMDPQERLFLQSCWHALEDAGITRATLAERYQGNVGVFAGITKTGYGLYGPALREQGHLVFPRTSFGSAANRVSYVLGLNGPSEPVDTMCSSSLTALHRACESLRRGECRMAFAGGVNLYLHPSTYVELCAGQMLSKDGRCRSFGEGGNGFVPGEGVGVVLLKPLSQALADGDNIHAVIRATAVNHGGKTNGYTVPNPQAQARVIRLAIERAGLDASRISYIEAHGTGTELGDPIEVSGLSHAFAMDGVAPGRCALGSVKANIGHLEAAAGIAGVSKVILQLKHRQIAPSLHAARLNPNLALETTPFYLQQALGDWQPAADGPRIAGVSSFGAGGANAHVLLQENEEYRALPGGGHAEAILLSARDAARLRDYAQALLAYVEARPHLSGSDLVNLAYTLQTGREMMPVRLGLVAESPAVLAAKLRAFIDSGGQAGDGIYLGDVKRKRSATRADEAQAPALSDCAGAGDLHRLLARWVDGEAIDWTLPYAGRPGPRPYRISLPVYPFARETFWLPDREPPTGGRVTGDTRNVDTAAGSGAQAATAADGAVAVAAASTACDRLGYLARWQVDGQAGEPWSGEHRCVLIVAGPSAGAAAGAIADSYLGGAGSAAAGSRVIRLEPGRWNRMLAADHWSLDVADPRALDRCLDGCAAIDCLYFIGGAGEPTDWPALSDSPQYNEILLLRLIQWLKQHGSGRTIDCYIVSQDNFDLAGEPVSAYGGGLTGMAYAIAQGEHRFRVRNIDVDSRELAGSRHLPQLVRQLRSERGLARGEALCLRGGERYRQHIYPLAWQPVPAGRDGLTPALRRGGVYVILGGSGTVGGIISRYLLADYQATVIWLGRSRADDPKVRQRIERCLHSDGDAIDPSRLDYLQADATDPAALQRAVAQIRQRHGAINGAIFSGVVFSHDASITRMSEPAFREILEVKSHGGIAFYRAFAGEPLDFMCYFSSAQSFAFSGAAKLAAYAAGITFADSLVRSLRRHAAFPVGAIHWGFWRASLAEQQAADPSAQPMSRHAGALDDREGFACFARFVDALSRGQLDHAICMAASAPVQQLMQLQPEPIGPGAGGGQRPADGFARYRAAAAPLLAAHDPEPFNEAMAGMTFVQLCGMGLFGQPGGFEDSETLRRQAGIGDHYGRWWSTCIDLLQQHGLVQRRGAQVGAGEHVSAQRRAQLAERWRLLSGELKAAPQRKAQVELVDACLRQLPAILRGRIQPTDVLFPKASMEKVEGVYRNNALSDYFNQVVAGVVQQQIETLLANAPGRRIRILEIGAGTGGTTSIVLPALQPWREHLAEYCYTDLSKAFLMHARKTYGAANPFLTYQLWDVEQPPEAQGLERGAYDIVIAANVLHATSRMRRTVRHAKTVLRRGGILVLNEISDRSLFSHLTFGLLKGWWLYEDPELRIPGTPALAPESWAGLLGDAGFRDVAFPAACAHCLGQQIIVAQSDGLVSPPAEEGAGQGSGNPQPRVDRGQDNNAGVAGDSGGRDALIALARNGLARTLQLDPERIAADQPFADYGIDSILGVGFVGHLGEVLGAELNTALLFDYPTLESLVDYLLGQYPVQSARLAGWGGERPALADTAGPAECLDPAAGAGAGAQCAYREAVAARVVAGLAGALQLDPAQIDCEQPFSDYGLDSILGAGFVDDLGRALGIELSAAILFDYPSVATLSAYIADNLCTAMAVSPNDLDHAVSTGNNVRGQSRPIEIHPPFADQLEGLFLSGELSIDSLLNIVSPGVVEIREVSI</sequence>
<dbReference type="InterPro" id="IPR036736">
    <property type="entry name" value="ACP-like_sf"/>
</dbReference>
<dbReference type="Gene3D" id="3.40.50.720">
    <property type="entry name" value="NAD(P)-binding Rossmann-like Domain"/>
    <property type="match status" value="3"/>
</dbReference>
<dbReference type="CDD" id="cd02440">
    <property type="entry name" value="AdoMet_MTases"/>
    <property type="match status" value="2"/>
</dbReference>
<organism evidence="15 16">
    <name type="scientific">Ralstonia solanacearum K60</name>
    <dbReference type="NCBI Taxonomy" id="1091042"/>
    <lineage>
        <taxon>Bacteria</taxon>
        <taxon>Pseudomonadati</taxon>
        <taxon>Pseudomonadota</taxon>
        <taxon>Betaproteobacteria</taxon>
        <taxon>Burkholderiales</taxon>
        <taxon>Burkholderiaceae</taxon>
        <taxon>Ralstonia</taxon>
        <taxon>Ralstonia solanacearum species complex</taxon>
    </lineage>
</organism>
<dbReference type="GO" id="GO:0005737">
    <property type="term" value="C:cytoplasm"/>
    <property type="evidence" value="ECO:0007669"/>
    <property type="project" value="UniProtKB-SubCell"/>
</dbReference>
<evidence type="ECO:0000256" key="12">
    <source>
        <dbReference type="SAM" id="MobiDB-lite"/>
    </source>
</evidence>
<dbReference type="InterPro" id="IPR054514">
    <property type="entry name" value="RhiE-like_linker"/>
</dbReference>
<feature type="domain" description="Carrier" evidence="13">
    <location>
        <begin position="3256"/>
        <end position="3339"/>
    </location>
</feature>
<evidence type="ECO:0000256" key="9">
    <source>
        <dbReference type="ARBA" id="ARBA00022857"/>
    </source>
</evidence>
<dbReference type="CDD" id="cd00833">
    <property type="entry name" value="PKS"/>
    <property type="match status" value="3"/>
</dbReference>
<dbReference type="InterPro" id="IPR013968">
    <property type="entry name" value="PKS_KR"/>
</dbReference>
<dbReference type="Pfam" id="PF22336">
    <property type="entry name" value="RhiE-like_linker"/>
    <property type="match status" value="3"/>
</dbReference>
<feature type="domain" description="Carrier" evidence="13">
    <location>
        <begin position="5065"/>
        <end position="5142"/>
    </location>
</feature>
<comment type="pathway">
    <text evidence="3">Antibiotic biosynthesis; bacillaene biosynthesis.</text>
</comment>
<dbReference type="SUPFAM" id="SSF47336">
    <property type="entry name" value="ACP-like"/>
    <property type="match status" value="5"/>
</dbReference>
<keyword evidence="8" id="KW-0677">Repeat</keyword>
<dbReference type="SUPFAM" id="SSF53335">
    <property type="entry name" value="S-adenosyl-L-methionine-dependent methyltransferases"/>
    <property type="match status" value="3"/>
</dbReference>
<comment type="subcellular location">
    <subcellularLocation>
        <location evidence="2">Cytoplasm</location>
    </subcellularLocation>
</comment>
<dbReference type="GO" id="GO:0031177">
    <property type="term" value="F:phosphopantetheine binding"/>
    <property type="evidence" value="ECO:0007669"/>
    <property type="project" value="InterPro"/>
</dbReference>
<evidence type="ECO:0000313" key="16">
    <source>
        <dbReference type="Proteomes" id="UP000216164"/>
    </source>
</evidence>
<dbReference type="Gene3D" id="1.10.1200.10">
    <property type="entry name" value="ACP-like"/>
    <property type="match status" value="5"/>
</dbReference>
<evidence type="ECO:0000259" key="14">
    <source>
        <dbReference type="PROSITE" id="PS52004"/>
    </source>
</evidence>
<evidence type="ECO:0000256" key="6">
    <source>
        <dbReference type="ARBA" id="ARBA00022553"/>
    </source>
</evidence>
<dbReference type="GO" id="GO:0071770">
    <property type="term" value="P:DIM/DIP cell wall layer assembly"/>
    <property type="evidence" value="ECO:0007669"/>
    <property type="project" value="TreeGrafter"/>
</dbReference>
<dbReference type="SUPFAM" id="SSF51735">
    <property type="entry name" value="NAD(P)-binding Rossmann-fold domains"/>
    <property type="match status" value="4"/>
</dbReference>
<dbReference type="PROSITE" id="PS52004">
    <property type="entry name" value="KS3_2"/>
    <property type="match status" value="3"/>
</dbReference>
<dbReference type="InterPro" id="IPR013217">
    <property type="entry name" value="Methyltransf_12"/>
</dbReference>
<feature type="region of interest" description="Disordered" evidence="12">
    <location>
        <begin position="353"/>
        <end position="386"/>
    </location>
</feature>
<keyword evidence="4" id="KW-0596">Phosphopantetheine</keyword>
<evidence type="ECO:0000256" key="11">
    <source>
        <dbReference type="ARBA" id="ARBA00054155"/>
    </source>
</evidence>
<dbReference type="EMBL" id="NCTK01000002">
    <property type="protein sequence ID" value="OYQ09580.1"/>
    <property type="molecule type" value="Genomic_DNA"/>
</dbReference>
<feature type="domain" description="Ketosynthase family 3 (KS3)" evidence="14">
    <location>
        <begin position="2198"/>
        <end position="2610"/>
    </location>
</feature>
<evidence type="ECO:0000313" key="15">
    <source>
        <dbReference type="EMBL" id="OYQ09580.1"/>
    </source>
</evidence>
<dbReference type="InterPro" id="IPR050091">
    <property type="entry name" value="PKS_NRPS_Biosynth_Enz"/>
</dbReference>
<dbReference type="InterPro" id="IPR014031">
    <property type="entry name" value="Ketoacyl_synth_C"/>
</dbReference>
<dbReference type="SMART" id="SM01294">
    <property type="entry name" value="PKS_PP_betabranch"/>
    <property type="match status" value="3"/>
</dbReference>
<dbReference type="PANTHER" id="PTHR43775">
    <property type="entry name" value="FATTY ACID SYNTHASE"/>
    <property type="match status" value="1"/>
</dbReference>
<proteinExistence type="predicted"/>
<feature type="region of interest" description="Disordered" evidence="12">
    <location>
        <begin position="4915"/>
        <end position="4946"/>
    </location>
</feature>
<dbReference type="GO" id="GO:0004315">
    <property type="term" value="F:3-oxoacyl-[acyl-carrier-protein] synthase activity"/>
    <property type="evidence" value="ECO:0007669"/>
    <property type="project" value="InterPro"/>
</dbReference>
<dbReference type="Gene3D" id="3.40.50.150">
    <property type="entry name" value="Vaccinia Virus protein VP39"/>
    <property type="match status" value="3"/>
</dbReference>
<feature type="domain" description="Ketosynthase family 3 (KS3)" evidence="14">
    <location>
        <begin position="3378"/>
        <end position="3808"/>
    </location>
</feature>
<dbReference type="FunFam" id="3.40.47.10:FF:000019">
    <property type="entry name" value="Polyketide synthase type I"/>
    <property type="match status" value="2"/>
</dbReference>
<dbReference type="GO" id="GO:0005886">
    <property type="term" value="C:plasma membrane"/>
    <property type="evidence" value="ECO:0007669"/>
    <property type="project" value="TreeGrafter"/>
</dbReference>
<dbReference type="Pfam" id="PF08242">
    <property type="entry name" value="Methyltransf_12"/>
    <property type="match status" value="3"/>
</dbReference>
<dbReference type="InterPro" id="IPR009081">
    <property type="entry name" value="PP-bd_ACP"/>
</dbReference>
<feature type="domain" description="Ketosynthase family 3 (KS3)" evidence="14">
    <location>
        <begin position="523"/>
        <end position="934"/>
    </location>
</feature>
<dbReference type="InterPro" id="IPR029063">
    <property type="entry name" value="SAM-dependent_MTases_sf"/>
</dbReference>
<dbReference type="SMART" id="SM00822">
    <property type="entry name" value="PKS_KR"/>
    <property type="match status" value="3"/>
</dbReference>
<dbReference type="SMART" id="SM00825">
    <property type="entry name" value="PKS_KS"/>
    <property type="match status" value="3"/>
</dbReference>
<dbReference type="InterPro" id="IPR020841">
    <property type="entry name" value="PKS_Beta-ketoAc_synthase_dom"/>
</dbReference>
<feature type="domain" description="Carrier" evidence="13">
    <location>
        <begin position="389"/>
        <end position="462"/>
    </location>
</feature>
<dbReference type="GO" id="GO:0004312">
    <property type="term" value="F:fatty acid synthase activity"/>
    <property type="evidence" value="ECO:0007669"/>
    <property type="project" value="TreeGrafter"/>
</dbReference>
<reference evidence="15 16" key="1">
    <citation type="submission" date="2017-04" db="EMBL/GenBank/DDBJ databases">
        <title>Genome Announcement: Closed genomes of Ralstonia solanacearum strains K60, UW551, and UW700.</title>
        <authorList>
            <person name="Hayes M."/>
            <person name="Macintyre A.M."/>
            <person name="Allen C."/>
        </authorList>
    </citation>
    <scope>NUCLEOTIDE SEQUENCE [LARGE SCALE GENOMIC DNA]</scope>
    <source>
        <strain evidence="15 16">UW25</strain>
    </source>
</reference>
<dbReference type="GO" id="GO:0006633">
    <property type="term" value="P:fatty acid biosynthetic process"/>
    <property type="evidence" value="ECO:0007669"/>
    <property type="project" value="InterPro"/>
</dbReference>
<keyword evidence="6" id="KW-0597">Phosphoprotein</keyword>
<dbReference type="PANTHER" id="PTHR43775:SF37">
    <property type="entry name" value="SI:DKEY-61P9.11"/>
    <property type="match status" value="1"/>
</dbReference>
<keyword evidence="7" id="KW-0808">Transferase</keyword>
<dbReference type="PROSITE" id="PS00606">
    <property type="entry name" value="KS3_1"/>
    <property type="match status" value="2"/>
</dbReference>
<dbReference type="Gene3D" id="1.10.1240.100">
    <property type="match status" value="3"/>
</dbReference>
<dbReference type="InterPro" id="IPR036291">
    <property type="entry name" value="NAD(P)-bd_dom_sf"/>
</dbReference>
<comment type="caution">
    <text evidence="15">The sequence shown here is derived from an EMBL/GenBank/DDBJ whole genome shotgun (WGS) entry which is preliminary data.</text>
</comment>
<evidence type="ECO:0000256" key="4">
    <source>
        <dbReference type="ARBA" id="ARBA00022450"/>
    </source>
</evidence>
<evidence type="ECO:0000256" key="10">
    <source>
        <dbReference type="ARBA" id="ARBA00023268"/>
    </source>
</evidence>
<evidence type="ECO:0000256" key="5">
    <source>
        <dbReference type="ARBA" id="ARBA00022490"/>
    </source>
</evidence>
<dbReference type="PROSITE" id="PS50075">
    <property type="entry name" value="CARRIER"/>
    <property type="match status" value="5"/>
</dbReference>
<dbReference type="CDD" id="cd08953">
    <property type="entry name" value="KR_2_SDR_x"/>
    <property type="match status" value="1"/>
</dbReference>
<evidence type="ECO:0000256" key="3">
    <source>
        <dbReference type="ARBA" id="ARBA00004789"/>
    </source>
</evidence>
<evidence type="ECO:0000259" key="13">
    <source>
        <dbReference type="PROSITE" id="PS50075"/>
    </source>
</evidence>
<feature type="domain" description="Carrier" evidence="13">
    <location>
        <begin position="2051"/>
        <end position="2128"/>
    </location>
</feature>
<dbReference type="FunFam" id="3.40.50.150:FF:000650">
    <property type="entry name" value="Polyketide synthase RzxC"/>
    <property type="match status" value="2"/>
</dbReference>
<comment type="function">
    <text evidence="11">Involved in production of the polyketide antibiotic thailandamide.</text>
</comment>
<dbReference type="Pfam" id="PF08659">
    <property type="entry name" value="KR"/>
    <property type="match status" value="3"/>
</dbReference>
<dbReference type="InterPro" id="IPR020806">
    <property type="entry name" value="PKS_PP-bd"/>
</dbReference>
<feature type="compositionally biased region" description="Basic and acidic residues" evidence="12">
    <location>
        <begin position="370"/>
        <end position="386"/>
    </location>
</feature>
<feature type="region of interest" description="Disordered" evidence="12">
    <location>
        <begin position="472"/>
        <end position="518"/>
    </location>
</feature>